<dbReference type="EMBL" id="CM042056">
    <property type="protein sequence ID" value="KAI3696628.1"/>
    <property type="molecule type" value="Genomic_DNA"/>
</dbReference>
<gene>
    <name evidence="1" type="ORF">L6452_29063</name>
</gene>
<accession>A0ACB8ZG78</accession>
<protein>
    <submittedName>
        <fullName evidence="1">Uncharacterized protein</fullName>
    </submittedName>
</protein>
<organism evidence="1 2">
    <name type="scientific">Arctium lappa</name>
    <name type="common">Greater burdock</name>
    <name type="synonym">Lappa major</name>
    <dbReference type="NCBI Taxonomy" id="4217"/>
    <lineage>
        <taxon>Eukaryota</taxon>
        <taxon>Viridiplantae</taxon>
        <taxon>Streptophyta</taxon>
        <taxon>Embryophyta</taxon>
        <taxon>Tracheophyta</taxon>
        <taxon>Spermatophyta</taxon>
        <taxon>Magnoliopsida</taxon>
        <taxon>eudicotyledons</taxon>
        <taxon>Gunneridae</taxon>
        <taxon>Pentapetalae</taxon>
        <taxon>asterids</taxon>
        <taxon>campanulids</taxon>
        <taxon>Asterales</taxon>
        <taxon>Asteraceae</taxon>
        <taxon>Carduoideae</taxon>
        <taxon>Cardueae</taxon>
        <taxon>Arctiinae</taxon>
        <taxon>Arctium</taxon>
    </lineage>
</organism>
<name>A0ACB8ZG78_ARCLA</name>
<evidence type="ECO:0000313" key="2">
    <source>
        <dbReference type="Proteomes" id="UP001055879"/>
    </source>
</evidence>
<comment type="caution">
    <text evidence="1">The sequence shown here is derived from an EMBL/GenBank/DDBJ whole genome shotgun (WGS) entry which is preliminary data.</text>
</comment>
<sequence>MNEMASVCVEFLAAAAFVATFLVLFHLFCIMLLMMFEGNRFLGCFSVKENCKYDKAALSDCQKQKPPSLLFMYMINANRTFETKRVVARE</sequence>
<dbReference type="Proteomes" id="UP001055879">
    <property type="component" value="Linkage Group LG10"/>
</dbReference>
<reference evidence="2" key="1">
    <citation type="journal article" date="2022" name="Mol. Ecol. Resour.">
        <title>The genomes of chicory, endive, great burdock and yacon provide insights into Asteraceae palaeo-polyploidization history and plant inulin production.</title>
        <authorList>
            <person name="Fan W."/>
            <person name="Wang S."/>
            <person name="Wang H."/>
            <person name="Wang A."/>
            <person name="Jiang F."/>
            <person name="Liu H."/>
            <person name="Zhao H."/>
            <person name="Xu D."/>
            <person name="Zhang Y."/>
        </authorList>
    </citation>
    <scope>NUCLEOTIDE SEQUENCE [LARGE SCALE GENOMIC DNA]</scope>
    <source>
        <strain evidence="2">cv. Niubang</strain>
    </source>
</reference>
<evidence type="ECO:0000313" key="1">
    <source>
        <dbReference type="EMBL" id="KAI3696628.1"/>
    </source>
</evidence>
<proteinExistence type="predicted"/>
<reference evidence="1 2" key="2">
    <citation type="journal article" date="2022" name="Mol. Ecol. Resour.">
        <title>The genomes of chicory, endive, great burdock and yacon provide insights into Asteraceae paleo-polyploidization history and plant inulin production.</title>
        <authorList>
            <person name="Fan W."/>
            <person name="Wang S."/>
            <person name="Wang H."/>
            <person name="Wang A."/>
            <person name="Jiang F."/>
            <person name="Liu H."/>
            <person name="Zhao H."/>
            <person name="Xu D."/>
            <person name="Zhang Y."/>
        </authorList>
    </citation>
    <scope>NUCLEOTIDE SEQUENCE [LARGE SCALE GENOMIC DNA]</scope>
    <source>
        <strain evidence="2">cv. Niubang</strain>
    </source>
</reference>
<keyword evidence="2" id="KW-1185">Reference proteome</keyword>